<feature type="compositionally biased region" description="Polar residues" evidence="2">
    <location>
        <begin position="56"/>
        <end position="66"/>
    </location>
</feature>
<dbReference type="AlphaFoldDB" id="A0A2T9Z0I7"/>
<keyword evidence="5" id="KW-1185">Reference proteome</keyword>
<name>A0A2T9Z0I7_9FUNG</name>
<dbReference type="EMBL" id="MBFS01002400">
    <property type="protein sequence ID" value="PVU98087.1"/>
    <property type="molecule type" value="Genomic_DNA"/>
</dbReference>
<dbReference type="EMBL" id="MBFS01000236">
    <property type="protein sequence ID" value="PVV03411.1"/>
    <property type="molecule type" value="Genomic_DNA"/>
</dbReference>
<proteinExistence type="predicted"/>
<gene>
    <name evidence="4" type="ORF">BB560_002105</name>
    <name evidence="3" type="ORF">BB560_005708</name>
</gene>
<evidence type="ECO:0000313" key="5">
    <source>
        <dbReference type="Proteomes" id="UP000245609"/>
    </source>
</evidence>
<dbReference type="Proteomes" id="UP000245609">
    <property type="component" value="Unassembled WGS sequence"/>
</dbReference>
<keyword evidence="1" id="KW-0175">Coiled coil</keyword>
<feature type="compositionally biased region" description="Polar residues" evidence="2">
    <location>
        <begin position="278"/>
        <end position="294"/>
    </location>
</feature>
<evidence type="ECO:0000256" key="1">
    <source>
        <dbReference type="SAM" id="Coils"/>
    </source>
</evidence>
<organism evidence="3 5">
    <name type="scientific">Smittium megazygosporum</name>
    <dbReference type="NCBI Taxonomy" id="133381"/>
    <lineage>
        <taxon>Eukaryota</taxon>
        <taxon>Fungi</taxon>
        <taxon>Fungi incertae sedis</taxon>
        <taxon>Zoopagomycota</taxon>
        <taxon>Kickxellomycotina</taxon>
        <taxon>Harpellomycetes</taxon>
        <taxon>Harpellales</taxon>
        <taxon>Legeriomycetaceae</taxon>
        <taxon>Smittium</taxon>
    </lineage>
</organism>
<reference evidence="3 5" key="1">
    <citation type="journal article" date="2018" name="MBio">
        <title>Comparative Genomics Reveals the Core Gene Toolbox for the Fungus-Insect Symbiosis.</title>
        <authorList>
            <person name="Wang Y."/>
            <person name="Stata M."/>
            <person name="Wang W."/>
            <person name="Stajich J.E."/>
            <person name="White M.M."/>
            <person name="Moncalvo J.M."/>
        </authorList>
    </citation>
    <scope>NUCLEOTIDE SEQUENCE [LARGE SCALE GENOMIC DNA]</scope>
    <source>
        <strain evidence="3 5">SC-DP-2</strain>
    </source>
</reference>
<evidence type="ECO:0000313" key="4">
    <source>
        <dbReference type="EMBL" id="PVV03411.1"/>
    </source>
</evidence>
<accession>A0A2T9Z0I7</accession>
<comment type="caution">
    <text evidence="3">The sequence shown here is derived from an EMBL/GenBank/DDBJ whole genome shotgun (WGS) entry which is preliminary data.</text>
</comment>
<dbReference type="OrthoDB" id="5637432at2759"/>
<protein>
    <submittedName>
        <fullName evidence="3">Uncharacterized protein</fullName>
    </submittedName>
</protein>
<evidence type="ECO:0000256" key="2">
    <source>
        <dbReference type="SAM" id="MobiDB-lite"/>
    </source>
</evidence>
<evidence type="ECO:0000313" key="3">
    <source>
        <dbReference type="EMBL" id="PVU98087.1"/>
    </source>
</evidence>
<feature type="compositionally biased region" description="Basic residues" evidence="2">
    <location>
        <begin position="1"/>
        <end position="12"/>
    </location>
</feature>
<feature type="region of interest" description="Disordered" evidence="2">
    <location>
        <begin position="274"/>
        <end position="302"/>
    </location>
</feature>
<feature type="coiled-coil region" evidence="1">
    <location>
        <begin position="324"/>
        <end position="372"/>
    </location>
</feature>
<sequence length="380" mass="43089">MFKKKAKSKNIRKVVEESAEEQSEYTKIVKRGETNSKTKKHSISGFDDEKILNKTLGKSNLKSSSAPKDENEGTLNQQAIPPPEIPFNSLSINPFSTSGIPSAADIQLAKLKRAELSSKTQTFSSKSDYISLESPAKIAAIRRSNLYDDSMDIDPEYEEENSEHISSIDYEQYRLKKITTSITDVDEFGIDNIQIDSFKDDRDEDPVFVTDDTLKGVDENQIMQAIHDNQSLGTLKSQMEVESDSENLSWELERLKNSGVDPRLYSQKAFVSPLGSRSPYQEDSTQLKTDVSSNKKPKDQAQIPAPETFLNFLKQICNKQSKLLAEKKSNVENLDLSIKKSQDNVVRLNSELEQVQEYLEKFSNIRDQLKNNKDTQHLFL</sequence>
<feature type="region of interest" description="Disordered" evidence="2">
    <location>
        <begin position="1"/>
        <end position="92"/>
    </location>
</feature>